<dbReference type="Pfam" id="PF03466">
    <property type="entry name" value="LysR_substrate"/>
    <property type="match status" value="1"/>
</dbReference>
<dbReference type="Gene3D" id="1.10.10.10">
    <property type="entry name" value="Winged helix-like DNA-binding domain superfamily/Winged helix DNA-binding domain"/>
    <property type="match status" value="1"/>
</dbReference>
<dbReference type="GO" id="GO:0003677">
    <property type="term" value="F:DNA binding"/>
    <property type="evidence" value="ECO:0007669"/>
    <property type="project" value="UniProtKB-KW"/>
</dbReference>
<dbReference type="PANTHER" id="PTHR30419">
    <property type="entry name" value="HTH-TYPE TRANSCRIPTIONAL REGULATOR YBHD"/>
    <property type="match status" value="1"/>
</dbReference>
<protein>
    <submittedName>
        <fullName evidence="6">Transcriptional regulator</fullName>
    </submittedName>
</protein>
<dbReference type="PANTHER" id="PTHR30419:SF8">
    <property type="entry name" value="NITROGEN ASSIMILATION TRANSCRIPTIONAL ACTIVATOR-RELATED"/>
    <property type="match status" value="1"/>
</dbReference>
<dbReference type="InterPro" id="IPR005119">
    <property type="entry name" value="LysR_subst-bd"/>
</dbReference>
<dbReference type="SUPFAM" id="SSF53850">
    <property type="entry name" value="Periplasmic binding protein-like II"/>
    <property type="match status" value="1"/>
</dbReference>
<accession>A0A7I7XQ91</accession>
<evidence type="ECO:0000256" key="2">
    <source>
        <dbReference type="ARBA" id="ARBA00023015"/>
    </source>
</evidence>
<dbReference type="GO" id="GO:0003700">
    <property type="term" value="F:DNA-binding transcription factor activity"/>
    <property type="evidence" value="ECO:0007669"/>
    <property type="project" value="InterPro"/>
</dbReference>
<name>A0A7I7XQ91_9MYCO</name>
<keyword evidence="2" id="KW-0805">Transcription regulation</keyword>
<reference evidence="6" key="1">
    <citation type="journal article" date="2019" name="Emerg. Microbes Infect.">
        <title>Comprehensive subspecies identification of 175 nontuberculous mycobacteria species based on 7547 genomic profiles.</title>
        <authorList>
            <person name="Matsumoto Y."/>
            <person name="Kinjo T."/>
            <person name="Motooka D."/>
            <person name="Nabeya D."/>
            <person name="Jung N."/>
            <person name="Uechi K."/>
            <person name="Horii T."/>
            <person name="Iida T."/>
            <person name="Fujita J."/>
            <person name="Nakamura S."/>
        </authorList>
    </citation>
    <scope>NUCLEOTIDE SEQUENCE [LARGE SCALE GENOMIC DNA]</scope>
    <source>
        <strain evidence="6">JCM 13671</strain>
    </source>
</reference>
<evidence type="ECO:0000313" key="7">
    <source>
        <dbReference type="Proteomes" id="UP000466931"/>
    </source>
</evidence>
<organism evidence="6 7">
    <name type="scientific">Mycolicibacterium confluentis</name>
    <dbReference type="NCBI Taxonomy" id="28047"/>
    <lineage>
        <taxon>Bacteria</taxon>
        <taxon>Bacillati</taxon>
        <taxon>Actinomycetota</taxon>
        <taxon>Actinomycetes</taxon>
        <taxon>Mycobacteriales</taxon>
        <taxon>Mycobacteriaceae</taxon>
        <taxon>Mycolicibacterium</taxon>
    </lineage>
</organism>
<dbReference type="SUPFAM" id="SSF46785">
    <property type="entry name" value="Winged helix' DNA-binding domain"/>
    <property type="match status" value="1"/>
</dbReference>
<comment type="similarity">
    <text evidence="1">Belongs to the LysR transcriptional regulatory family.</text>
</comment>
<evidence type="ECO:0000256" key="4">
    <source>
        <dbReference type="ARBA" id="ARBA00023163"/>
    </source>
</evidence>
<dbReference type="InterPro" id="IPR050950">
    <property type="entry name" value="HTH-type_LysR_regulators"/>
</dbReference>
<evidence type="ECO:0000259" key="5">
    <source>
        <dbReference type="PROSITE" id="PS50931"/>
    </source>
</evidence>
<gene>
    <name evidence="6" type="ORF">MCNF_00010</name>
</gene>
<evidence type="ECO:0000256" key="3">
    <source>
        <dbReference type="ARBA" id="ARBA00023125"/>
    </source>
</evidence>
<sequence length="313" mass="34040">MLNLHRMRLLVELSRRGTLARVAQALSFSTSTVSQQLSQLEKEAGARLIEPVGRGVRLTVAGEILVEHAEVILRQIDRAEAALAATRSEIVGVAKVATFQTAAISLIPDVLHVMSERHPGLTIYLSEIQPDSGTAALLAREFDLVLGEQYPGHESPPAAGIDRRPLLSDALRLYVSPQLRGNVARSELAHFADLPWVLEPKGKPARMWAESACKAAGFEPNVRYESADLLVHARLAETGHAVAVLPDLVWETRQPGAELIDLPSRPDRQVYTAVRTGAETRPVLVELRSVLAEVAGGHIAPHRSTRTAHAEPQ</sequence>
<keyword evidence="3" id="KW-0238">DNA-binding</keyword>
<dbReference type="InterPro" id="IPR000847">
    <property type="entry name" value="LysR_HTH_N"/>
</dbReference>
<dbReference type="GO" id="GO:0005829">
    <property type="term" value="C:cytosol"/>
    <property type="evidence" value="ECO:0007669"/>
    <property type="project" value="TreeGrafter"/>
</dbReference>
<dbReference type="Gene3D" id="3.40.190.10">
    <property type="entry name" value="Periplasmic binding protein-like II"/>
    <property type="match status" value="2"/>
</dbReference>
<dbReference type="AlphaFoldDB" id="A0A7I7XQ91"/>
<dbReference type="Proteomes" id="UP000466931">
    <property type="component" value="Chromosome"/>
</dbReference>
<keyword evidence="7" id="KW-1185">Reference proteome</keyword>
<keyword evidence="4" id="KW-0804">Transcription</keyword>
<dbReference type="PROSITE" id="PS50931">
    <property type="entry name" value="HTH_LYSR"/>
    <property type="match status" value="1"/>
</dbReference>
<dbReference type="InterPro" id="IPR036390">
    <property type="entry name" value="WH_DNA-bd_sf"/>
</dbReference>
<evidence type="ECO:0000313" key="6">
    <source>
        <dbReference type="EMBL" id="BBZ31396.1"/>
    </source>
</evidence>
<dbReference type="Pfam" id="PF00126">
    <property type="entry name" value="HTH_1"/>
    <property type="match status" value="1"/>
</dbReference>
<feature type="domain" description="HTH lysR-type" evidence="5">
    <location>
        <begin position="2"/>
        <end position="59"/>
    </location>
</feature>
<dbReference type="RefSeq" id="WP_085152388.1">
    <property type="nucleotide sequence ID" value="NZ_AP022612.1"/>
</dbReference>
<dbReference type="EMBL" id="AP022612">
    <property type="protein sequence ID" value="BBZ31396.1"/>
    <property type="molecule type" value="Genomic_DNA"/>
</dbReference>
<dbReference type="InterPro" id="IPR036388">
    <property type="entry name" value="WH-like_DNA-bd_sf"/>
</dbReference>
<reference evidence="6" key="2">
    <citation type="submission" date="2020-02" db="EMBL/GenBank/DDBJ databases">
        <authorList>
            <person name="Matsumoto Y."/>
            <person name="Motooka D."/>
            <person name="Nakamura S."/>
        </authorList>
    </citation>
    <scope>NUCLEOTIDE SEQUENCE</scope>
    <source>
        <strain evidence="6">JCM 13671</strain>
    </source>
</reference>
<dbReference type="OrthoDB" id="9803735at2"/>
<evidence type="ECO:0000256" key="1">
    <source>
        <dbReference type="ARBA" id="ARBA00009437"/>
    </source>
</evidence>
<proteinExistence type="inferred from homology"/>